<gene>
    <name evidence="2" type="ORF">ERS450000_01307</name>
</gene>
<evidence type="ECO:0000313" key="3">
    <source>
        <dbReference type="Proteomes" id="UP000057820"/>
    </source>
</evidence>
<dbReference type="AlphaFoldDB" id="A0A0H5NJM3"/>
<organism evidence="2 3">
    <name type="scientific">Nocardia farcinica</name>
    <dbReference type="NCBI Taxonomy" id="37329"/>
    <lineage>
        <taxon>Bacteria</taxon>
        <taxon>Bacillati</taxon>
        <taxon>Actinomycetota</taxon>
        <taxon>Actinomycetes</taxon>
        <taxon>Mycobacteriales</taxon>
        <taxon>Nocardiaceae</taxon>
        <taxon>Nocardia</taxon>
    </lineage>
</organism>
<evidence type="ECO:0000313" key="2">
    <source>
        <dbReference type="EMBL" id="CRY75394.1"/>
    </source>
</evidence>
<evidence type="ECO:0008006" key="4">
    <source>
        <dbReference type="Google" id="ProtNLM"/>
    </source>
</evidence>
<accession>A0A0H5NJM3</accession>
<dbReference type="RefSeq" id="WP_086843027.1">
    <property type="nucleotide sequence ID" value="NZ_CP031418.1"/>
</dbReference>
<reference evidence="3" key="1">
    <citation type="submission" date="2015-03" db="EMBL/GenBank/DDBJ databases">
        <authorList>
            <consortium name="Pathogen Informatics"/>
        </authorList>
    </citation>
    <scope>NUCLEOTIDE SEQUENCE [LARGE SCALE GENOMIC DNA]</scope>
    <source>
        <strain evidence="3">NCTC11134</strain>
    </source>
</reference>
<keyword evidence="1" id="KW-0812">Transmembrane</keyword>
<evidence type="ECO:0000256" key="1">
    <source>
        <dbReference type="SAM" id="Phobius"/>
    </source>
</evidence>
<name>A0A0H5NJM3_NOCFR</name>
<proteinExistence type="predicted"/>
<feature type="transmembrane region" description="Helical" evidence="1">
    <location>
        <begin position="154"/>
        <end position="173"/>
    </location>
</feature>
<feature type="transmembrane region" description="Helical" evidence="1">
    <location>
        <begin position="6"/>
        <end position="23"/>
    </location>
</feature>
<dbReference type="Proteomes" id="UP000057820">
    <property type="component" value="Chromosome 1"/>
</dbReference>
<feature type="transmembrane region" description="Helical" evidence="1">
    <location>
        <begin position="89"/>
        <end position="111"/>
    </location>
</feature>
<keyword evidence="1" id="KW-0472">Membrane</keyword>
<keyword evidence="1" id="KW-1133">Transmembrane helix</keyword>
<dbReference type="EMBL" id="LN868938">
    <property type="protein sequence ID" value="CRY75394.1"/>
    <property type="molecule type" value="Genomic_DNA"/>
</dbReference>
<feature type="transmembrane region" description="Helical" evidence="1">
    <location>
        <begin position="123"/>
        <end position="142"/>
    </location>
</feature>
<sequence length="174" mass="17036">MTGTLHAALMWLGAVVALVPVALTVRDGPPAPRILLAHTGMAACMALLAVGAGSGWAELGAAALAAGCALLATPACRSEPGAAHCVIDLLAMTWLVLAAAPAAAGAADLAAGGHRHGGGAGNATVLDALPLVIWVGAAYLAARSTAHAGPGRRRVRIGFLASLAMAATMTPMVL</sequence>
<protein>
    <recommendedName>
        <fullName evidence="4">DUF5134 domain-containing protein</fullName>
    </recommendedName>
</protein>
<dbReference type="KEGG" id="nfr:ERS450000_01307"/>
<feature type="transmembrane region" description="Helical" evidence="1">
    <location>
        <begin position="35"/>
        <end position="53"/>
    </location>
</feature>